<gene>
    <name evidence="2" type="ORF">ACFQ1X_04170</name>
</gene>
<dbReference type="InterPro" id="IPR050662">
    <property type="entry name" value="Sec-metab_biosynth-thioest"/>
</dbReference>
<reference evidence="3" key="1">
    <citation type="journal article" date="2019" name="Int. J. Syst. Evol. Microbiol.">
        <title>The Global Catalogue of Microorganisms (GCM) 10K type strain sequencing project: providing services to taxonomists for standard genome sequencing and annotation.</title>
        <authorList>
            <consortium name="The Broad Institute Genomics Platform"/>
            <consortium name="The Broad Institute Genome Sequencing Center for Infectious Disease"/>
            <person name="Wu L."/>
            <person name="Ma J."/>
        </authorList>
    </citation>
    <scope>NUCLEOTIDE SEQUENCE [LARGE SCALE GENOMIC DNA]</scope>
    <source>
        <strain evidence="3">CCUG 56756</strain>
    </source>
</reference>
<dbReference type="SUPFAM" id="SSF56281">
    <property type="entry name" value="Metallo-hydrolase/oxidoreductase"/>
    <property type="match status" value="1"/>
</dbReference>
<proteinExistence type="predicted"/>
<protein>
    <submittedName>
        <fullName evidence="2">MBL fold metallo-hydrolase</fullName>
        <ecNumber evidence="2">3.-.-.-</ecNumber>
    </submittedName>
</protein>
<keyword evidence="2" id="KW-0378">Hydrolase</keyword>
<accession>A0ABW3LBT6</accession>
<evidence type="ECO:0000313" key="3">
    <source>
        <dbReference type="Proteomes" id="UP001597109"/>
    </source>
</evidence>
<keyword evidence="3" id="KW-1185">Reference proteome</keyword>
<dbReference type="EMBL" id="JBHTKI010000007">
    <property type="protein sequence ID" value="MFD1030617.1"/>
    <property type="molecule type" value="Genomic_DNA"/>
</dbReference>
<feature type="domain" description="Metallo-beta-lactamase" evidence="1">
    <location>
        <begin position="23"/>
        <end position="192"/>
    </location>
</feature>
<dbReference type="Gene3D" id="3.60.15.10">
    <property type="entry name" value="Ribonuclease Z/Hydroxyacylglutathione hydrolase-like"/>
    <property type="match status" value="1"/>
</dbReference>
<dbReference type="RefSeq" id="WP_144840277.1">
    <property type="nucleotide sequence ID" value="NZ_JBHTKI010000007.1"/>
</dbReference>
<name>A0ABW3LBT6_9BACL</name>
<dbReference type="Proteomes" id="UP001597109">
    <property type="component" value="Unassembled WGS sequence"/>
</dbReference>
<dbReference type="SMART" id="SM00849">
    <property type="entry name" value="Lactamase_B"/>
    <property type="match status" value="1"/>
</dbReference>
<dbReference type="InterPro" id="IPR001279">
    <property type="entry name" value="Metallo-B-lactamas"/>
</dbReference>
<comment type="caution">
    <text evidence="2">The sequence shown here is derived from an EMBL/GenBank/DDBJ whole genome shotgun (WGS) entry which is preliminary data.</text>
</comment>
<sequence length="268" mass="30511">MLTIYERGGVLCAEGLIETIGQKVFVYLIDGMLIDSGPEKLQNELLPFFRDNSFDQLVLTHNHEDHTGNAAWIQEHLAKPISIHPVGLAGCLDDGDYPDYRRYTWGGRKAFSPEVINTVMHSRNLTWQVIHTPGHADDHIALYNKERRILFTGDLFVAARTKVSMEAESVPQIMRSTRLLLEFDFEAIYCSHAGYLENGRELLNQKLRYLDEVSIKVKELAARGESPRAIAQLLFPGNYPIIQFSNNEWDTIHLVNSILDECQAESPR</sequence>
<dbReference type="InterPro" id="IPR036866">
    <property type="entry name" value="RibonucZ/Hydroxyglut_hydro"/>
</dbReference>
<dbReference type="PANTHER" id="PTHR23131">
    <property type="entry name" value="ENDORIBONUCLEASE LACTB2"/>
    <property type="match status" value="1"/>
</dbReference>
<dbReference type="Pfam" id="PF00753">
    <property type="entry name" value="Lactamase_B"/>
    <property type="match status" value="1"/>
</dbReference>
<dbReference type="EC" id="3.-.-.-" evidence="2"/>
<organism evidence="2 3">
    <name type="scientific">Metaplanococcus flavidus</name>
    <dbReference type="NCBI Taxonomy" id="569883"/>
    <lineage>
        <taxon>Bacteria</taxon>
        <taxon>Bacillati</taxon>
        <taxon>Bacillota</taxon>
        <taxon>Bacilli</taxon>
        <taxon>Bacillales</taxon>
        <taxon>Caryophanaceae</taxon>
        <taxon>Metaplanococcus</taxon>
    </lineage>
</organism>
<dbReference type="GO" id="GO:0016787">
    <property type="term" value="F:hydrolase activity"/>
    <property type="evidence" value="ECO:0007669"/>
    <property type="project" value="UniProtKB-KW"/>
</dbReference>
<evidence type="ECO:0000313" key="2">
    <source>
        <dbReference type="EMBL" id="MFD1030617.1"/>
    </source>
</evidence>
<evidence type="ECO:0000259" key="1">
    <source>
        <dbReference type="SMART" id="SM00849"/>
    </source>
</evidence>
<dbReference type="PANTHER" id="PTHR23131:SF0">
    <property type="entry name" value="ENDORIBONUCLEASE LACTB2"/>
    <property type="match status" value="1"/>
</dbReference>